<name>A0A8X7BMK4_TRICX</name>
<organism evidence="1 2">
    <name type="scientific">Trichonephila clavipes</name>
    <name type="common">Golden silk orbweaver</name>
    <name type="synonym">Nephila clavipes</name>
    <dbReference type="NCBI Taxonomy" id="2585209"/>
    <lineage>
        <taxon>Eukaryota</taxon>
        <taxon>Metazoa</taxon>
        <taxon>Ecdysozoa</taxon>
        <taxon>Arthropoda</taxon>
        <taxon>Chelicerata</taxon>
        <taxon>Arachnida</taxon>
        <taxon>Araneae</taxon>
        <taxon>Araneomorphae</taxon>
        <taxon>Entelegynae</taxon>
        <taxon>Araneoidea</taxon>
        <taxon>Nephilidae</taxon>
        <taxon>Trichonephila</taxon>
    </lineage>
</organism>
<dbReference type="Proteomes" id="UP000887159">
    <property type="component" value="Unassembled WGS sequence"/>
</dbReference>
<dbReference type="SUPFAM" id="SSF53098">
    <property type="entry name" value="Ribonuclease H-like"/>
    <property type="match status" value="1"/>
</dbReference>
<proteinExistence type="predicted"/>
<comment type="caution">
    <text evidence="1">The sequence shown here is derived from an EMBL/GenBank/DDBJ whole genome shotgun (WGS) entry which is preliminary data.</text>
</comment>
<dbReference type="Gene3D" id="3.30.420.10">
    <property type="entry name" value="Ribonuclease H-like superfamily/Ribonuclease H"/>
    <property type="match status" value="1"/>
</dbReference>
<reference evidence="1" key="1">
    <citation type="submission" date="2020-08" db="EMBL/GenBank/DDBJ databases">
        <title>Multicomponent nature underlies the extraordinary mechanical properties of spider dragline silk.</title>
        <authorList>
            <person name="Kono N."/>
            <person name="Nakamura H."/>
            <person name="Mori M."/>
            <person name="Yoshida Y."/>
            <person name="Ohtoshi R."/>
            <person name="Malay A.D."/>
            <person name="Moran D.A.P."/>
            <person name="Tomita M."/>
            <person name="Numata K."/>
            <person name="Arakawa K."/>
        </authorList>
    </citation>
    <scope>NUCLEOTIDE SEQUENCE</scope>
</reference>
<dbReference type="GO" id="GO:0003676">
    <property type="term" value="F:nucleic acid binding"/>
    <property type="evidence" value="ECO:0007669"/>
    <property type="project" value="InterPro"/>
</dbReference>
<keyword evidence="2" id="KW-1185">Reference proteome</keyword>
<evidence type="ECO:0000313" key="1">
    <source>
        <dbReference type="EMBL" id="GFY36633.1"/>
    </source>
</evidence>
<dbReference type="InterPro" id="IPR012337">
    <property type="entry name" value="RNaseH-like_sf"/>
</dbReference>
<dbReference type="AlphaFoldDB" id="A0A8X7BMK4"/>
<accession>A0A8X7BMK4</accession>
<dbReference type="EMBL" id="BMAU01021437">
    <property type="protein sequence ID" value="GFY36633.1"/>
    <property type="molecule type" value="Genomic_DNA"/>
</dbReference>
<evidence type="ECO:0000313" key="2">
    <source>
        <dbReference type="Proteomes" id="UP000887159"/>
    </source>
</evidence>
<sequence>MEGLVLPALFTRKDSLRQGGTLNFLICTDLLSSLYCLLNVNSTEKLVVEVQSILYYLDCDIYFSYVRSHNGNLGNDRADQLAKETAFQDMNRLMSVPLSYW</sequence>
<protein>
    <submittedName>
        <fullName evidence="1">RNase H domain-containing protein</fullName>
    </submittedName>
</protein>
<dbReference type="InterPro" id="IPR036397">
    <property type="entry name" value="RNaseH_sf"/>
</dbReference>
<gene>
    <name evidence="1" type="primary">NCL1_29302</name>
    <name evidence="1" type="ORF">TNCV_28371</name>
</gene>